<reference evidence="3 4" key="1">
    <citation type="submission" date="2016-06" db="EMBL/GenBank/DDBJ databases">
        <title>The Draft Genome Sequence and Annotation of the Desert Woodrat Neotoma lepida.</title>
        <authorList>
            <person name="Campbell M."/>
            <person name="Oakeson K.F."/>
            <person name="Yandell M."/>
            <person name="Halpert J.R."/>
            <person name="Dearing D."/>
        </authorList>
    </citation>
    <scope>NUCLEOTIDE SEQUENCE [LARGE SCALE GENOMIC DNA]</scope>
    <source>
        <strain evidence="3">417</strain>
        <tissue evidence="3">Liver</tissue>
    </source>
</reference>
<dbReference type="SUPFAM" id="SSF48452">
    <property type="entry name" value="TPR-like"/>
    <property type="match status" value="1"/>
</dbReference>
<proteinExistence type="predicted"/>
<protein>
    <submittedName>
        <fullName evidence="3">Uncharacterized protein</fullName>
    </submittedName>
</protein>
<feature type="non-terminal residue" evidence="3">
    <location>
        <position position="1"/>
    </location>
</feature>
<dbReference type="InterPro" id="IPR011990">
    <property type="entry name" value="TPR-like_helical_dom_sf"/>
</dbReference>
<dbReference type="InterPro" id="IPR050498">
    <property type="entry name" value="Ycf3"/>
</dbReference>
<evidence type="ECO:0000313" key="3">
    <source>
        <dbReference type="EMBL" id="OBS77547.1"/>
    </source>
</evidence>
<comment type="caution">
    <text evidence="3">The sequence shown here is derived from an EMBL/GenBank/DDBJ whole genome shotgun (WGS) entry which is preliminary data.</text>
</comment>
<dbReference type="PANTHER" id="PTHR44858:SF1">
    <property type="entry name" value="UDP-N-ACETYLGLUCOSAMINE--PEPTIDE N-ACETYLGLUCOSAMINYLTRANSFERASE SPINDLY-RELATED"/>
    <property type="match status" value="1"/>
</dbReference>
<feature type="non-terminal residue" evidence="3">
    <location>
        <position position="69"/>
    </location>
</feature>
<dbReference type="AlphaFoldDB" id="A0A1A6HIS5"/>
<evidence type="ECO:0000256" key="2">
    <source>
        <dbReference type="ARBA" id="ARBA00022803"/>
    </source>
</evidence>
<keyword evidence="1" id="KW-0677">Repeat</keyword>
<dbReference type="Gene3D" id="1.25.40.10">
    <property type="entry name" value="Tetratricopeptide repeat domain"/>
    <property type="match status" value="1"/>
</dbReference>
<sequence>IKEFEGAVDFFTRAVKINRCFLDGYIGRGNSYMEYGEDKALKRAQKDFLNALHIDPSCLKARISLGYNL</sequence>
<dbReference type="OrthoDB" id="1658288at2759"/>
<gene>
    <name evidence="3" type="ORF">A6R68_20064</name>
</gene>
<accession>A0A1A6HIS5</accession>
<evidence type="ECO:0000313" key="4">
    <source>
        <dbReference type="Proteomes" id="UP000092124"/>
    </source>
</evidence>
<dbReference type="EMBL" id="LZPO01029329">
    <property type="protein sequence ID" value="OBS77547.1"/>
    <property type="molecule type" value="Genomic_DNA"/>
</dbReference>
<name>A0A1A6HIS5_NEOLE</name>
<organism evidence="3 4">
    <name type="scientific">Neotoma lepida</name>
    <name type="common">Desert woodrat</name>
    <dbReference type="NCBI Taxonomy" id="56216"/>
    <lineage>
        <taxon>Eukaryota</taxon>
        <taxon>Metazoa</taxon>
        <taxon>Chordata</taxon>
        <taxon>Craniata</taxon>
        <taxon>Vertebrata</taxon>
        <taxon>Euteleostomi</taxon>
        <taxon>Mammalia</taxon>
        <taxon>Eutheria</taxon>
        <taxon>Euarchontoglires</taxon>
        <taxon>Glires</taxon>
        <taxon>Rodentia</taxon>
        <taxon>Myomorpha</taxon>
        <taxon>Muroidea</taxon>
        <taxon>Cricetidae</taxon>
        <taxon>Neotominae</taxon>
        <taxon>Neotoma</taxon>
    </lineage>
</organism>
<keyword evidence="2" id="KW-0802">TPR repeat</keyword>
<dbReference type="Proteomes" id="UP000092124">
    <property type="component" value="Unassembled WGS sequence"/>
</dbReference>
<dbReference type="PANTHER" id="PTHR44858">
    <property type="entry name" value="TETRATRICOPEPTIDE REPEAT PROTEIN 6"/>
    <property type="match status" value="1"/>
</dbReference>
<evidence type="ECO:0000256" key="1">
    <source>
        <dbReference type="ARBA" id="ARBA00022737"/>
    </source>
</evidence>
<keyword evidence="4" id="KW-1185">Reference proteome</keyword>